<organism evidence="2 3">
    <name type="scientific">Francisella orientalis</name>
    <dbReference type="NCBI Taxonomy" id="299583"/>
    <lineage>
        <taxon>Bacteria</taxon>
        <taxon>Pseudomonadati</taxon>
        <taxon>Pseudomonadota</taxon>
        <taxon>Gammaproteobacteria</taxon>
        <taxon>Thiotrichales</taxon>
        <taxon>Francisellaceae</taxon>
        <taxon>Francisella</taxon>
    </lineage>
</organism>
<dbReference type="EMBL" id="QPQM01000001">
    <property type="protein sequence ID" value="NIY56251.1"/>
    <property type="molecule type" value="Genomic_DNA"/>
</dbReference>
<dbReference type="InterPro" id="IPR017508">
    <property type="entry name" value="HipA_N1"/>
</dbReference>
<evidence type="ECO:0000313" key="3">
    <source>
        <dbReference type="Proteomes" id="UP000774689"/>
    </source>
</evidence>
<dbReference type="RefSeq" id="WP_080574403.1">
    <property type="nucleotide sequence ID" value="NZ_CP022938.1"/>
</dbReference>
<dbReference type="Proteomes" id="UP000774689">
    <property type="component" value="Unassembled WGS sequence"/>
</dbReference>
<evidence type="ECO:0000259" key="1">
    <source>
        <dbReference type="Pfam" id="PF13657"/>
    </source>
</evidence>
<comment type="caution">
    <text evidence="2">The sequence shown here is derived from an EMBL/GenBank/DDBJ whole genome shotgun (WGS) entry which is preliminary data.</text>
</comment>
<feature type="domain" description="HipA N-terminal subdomain 1" evidence="1">
    <location>
        <begin position="2"/>
        <end position="78"/>
    </location>
</feature>
<name>A0AAW9YNH1_9GAMM</name>
<gene>
    <name evidence="2" type="ORF">CHQ83_02235</name>
</gene>
<dbReference type="Pfam" id="PF13657">
    <property type="entry name" value="Couple_hipA"/>
    <property type="match status" value="1"/>
</dbReference>
<evidence type="ECO:0000313" key="2">
    <source>
        <dbReference type="EMBL" id="NIY56251.1"/>
    </source>
</evidence>
<dbReference type="AlphaFoldDB" id="A0AAW9YNH1"/>
<proteinExistence type="predicted"/>
<protein>
    <recommendedName>
        <fullName evidence="1">HipA N-terminal subdomain 1 domain-containing protein</fullName>
    </recommendedName>
</protein>
<reference evidence="2" key="1">
    <citation type="journal article" date="2020" name="Int. J. Syst. Evol. Microbiol.">
        <title>Reclassification of Francisella noatunensis subsp. orientalis Ottem et al. 2009 as Francisella orientalis sp. nov., Francisella noatunensis subsp. chilensis subsp. nov. and emended description of Francisella noatunensis.</title>
        <authorList>
            <person name="Ramirez-Paredes J.G."/>
            <person name="Larsson P."/>
            <person name="Thompson K.D."/>
            <person name="Penman D.J."/>
            <person name="Busse H.J."/>
            <person name="Ohrman C."/>
            <person name="Sjodin A."/>
            <person name="Soto E."/>
            <person name="Richards R.H."/>
            <person name="Adams A."/>
            <person name="Colquhoun D.J."/>
        </authorList>
    </citation>
    <scope>NUCLEOTIDE SEQUENCE</scope>
    <source>
        <strain evidence="2">LADL-07285A</strain>
    </source>
</reference>
<sequence>MRVGKLRFHVKGNKERASFEYDKKWLDHPERFALEPALKLTEGGFHTGQNLSLFGGFGDSAPDHRWGRVLMRRFEAAKAK</sequence>
<accession>A0AAW9YNH1</accession>
<dbReference type="GeneID" id="91957809"/>